<evidence type="ECO:0000313" key="1">
    <source>
        <dbReference type="EMBL" id="KAI5670058.1"/>
    </source>
</evidence>
<organism evidence="1 2">
    <name type="scientific">Catharanthus roseus</name>
    <name type="common">Madagascar periwinkle</name>
    <name type="synonym">Vinca rosea</name>
    <dbReference type="NCBI Taxonomy" id="4058"/>
    <lineage>
        <taxon>Eukaryota</taxon>
        <taxon>Viridiplantae</taxon>
        <taxon>Streptophyta</taxon>
        <taxon>Embryophyta</taxon>
        <taxon>Tracheophyta</taxon>
        <taxon>Spermatophyta</taxon>
        <taxon>Magnoliopsida</taxon>
        <taxon>eudicotyledons</taxon>
        <taxon>Gunneridae</taxon>
        <taxon>Pentapetalae</taxon>
        <taxon>asterids</taxon>
        <taxon>lamiids</taxon>
        <taxon>Gentianales</taxon>
        <taxon>Apocynaceae</taxon>
        <taxon>Rauvolfioideae</taxon>
        <taxon>Vinceae</taxon>
        <taxon>Catharanthinae</taxon>
        <taxon>Catharanthus</taxon>
    </lineage>
</organism>
<gene>
    <name evidence="1" type="ORF">M9H77_19911</name>
</gene>
<dbReference type="EMBL" id="CM044704">
    <property type="protein sequence ID" value="KAI5670058.1"/>
    <property type="molecule type" value="Genomic_DNA"/>
</dbReference>
<name>A0ACC0BBW7_CATRO</name>
<keyword evidence="2" id="KW-1185">Reference proteome</keyword>
<comment type="caution">
    <text evidence="1">The sequence shown here is derived from an EMBL/GenBank/DDBJ whole genome shotgun (WGS) entry which is preliminary data.</text>
</comment>
<reference evidence="2" key="1">
    <citation type="journal article" date="2023" name="Nat. Plants">
        <title>Single-cell RNA sequencing provides a high-resolution roadmap for understanding the multicellular compartmentation of specialized metabolism.</title>
        <authorList>
            <person name="Sun S."/>
            <person name="Shen X."/>
            <person name="Li Y."/>
            <person name="Li Y."/>
            <person name="Wang S."/>
            <person name="Li R."/>
            <person name="Zhang H."/>
            <person name="Shen G."/>
            <person name="Guo B."/>
            <person name="Wei J."/>
            <person name="Xu J."/>
            <person name="St-Pierre B."/>
            <person name="Chen S."/>
            <person name="Sun C."/>
        </authorList>
    </citation>
    <scope>NUCLEOTIDE SEQUENCE [LARGE SCALE GENOMIC DNA]</scope>
</reference>
<dbReference type="Proteomes" id="UP001060085">
    <property type="component" value="Linkage Group LG04"/>
</dbReference>
<protein>
    <submittedName>
        <fullName evidence="1">Uncharacterized protein</fullName>
    </submittedName>
</protein>
<sequence>MIPKQAQTGHLGEKQQMEKDRKKKKIEKQISSERSPLKELKRIPRCNTAILPSSTSVSVEAPRGCLRFLLSANSNSSSSSSVARTQCQRKPKSFSKKSISTTPRSAPTSTRLRSKVSKENDLPRVTSQKPKKNPSFLSQWQSGKKPSLKTSRASRNSSNLSHSLKISESCSVGFGSNGTDLRQRELERNCSTSGQPSELFSFKVSDNLNSIEKSTPVGKLPCWSALDPALFDDKPIGGDSNSTNTKTPPIEPSVSPEIQSGVSNLLVSATPVCYGTGHLLSGVADKRKCKPRGILIIGSDDVNESESACGKTSVVLDHGNDIGGEVLAKSRPSFIPLPTEASMKWLSSEDDKVHKSDSVDQCITLLSSSSIALPSPPSNYSLPSDLASHSDHISQSSNVDLTAGTGKTRIVLLSPRMNSNSQGSSGPTPKKLEADLLSTSPQTQSSCDIYGPLQEGNLSYMSISKFSIGEKSPHTDILSVGNVVQTPKSDSSLDRLIDIFHIEADDSQRNEYNLEIDSVAETFDRTSLSPRSHMLRWDLPGFSSQLTDVSPPSRRSINELDNCASWHTDSTLQNVSLSQMRISWRDGLGNRILDLDEFDCCRCLSDEEKDDGLSDKLGTESPVAVESTKIEKQNGFDNDGLVKSPKFLEQEPRILGKGKGKENLSPRVPNVCAESISTDGGGLVVSSGDSDWTLCYKNHLFEVYGGG</sequence>
<proteinExistence type="predicted"/>
<accession>A0ACC0BBW7</accession>
<evidence type="ECO:0000313" key="2">
    <source>
        <dbReference type="Proteomes" id="UP001060085"/>
    </source>
</evidence>